<evidence type="ECO:0000256" key="15">
    <source>
        <dbReference type="ARBA" id="ARBA00067082"/>
    </source>
</evidence>
<feature type="transmembrane region" description="Helical" evidence="19">
    <location>
        <begin position="12"/>
        <end position="34"/>
    </location>
</feature>
<feature type="transmembrane region" description="Helical" evidence="19">
    <location>
        <begin position="159"/>
        <end position="176"/>
    </location>
</feature>
<dbReference type="PRINTS" id="PR00864">
    <property type="entry name" value="PREPILNPTASE"/>
</dbReference>
<keyword evidence="12 19" id="KW-0472">Membrane</keyword>
<dbReference type="EC" id="3.4.23.43" evidence="15 18"/>
<dbReference type="InterPro" id="IPR000045">
    <property type="entry name" value="Prepilin_IV_endopep_pep"/>
</dbReference>
<protein>
    <recommendedName>
        <fullName evidence="16 18">Prepilin leader peptidase/N-methyltransferase</fullName>
        <ecNumber evidence="18">2.1.1.-</ecNumber>
        <ecNumber evidence="15 18">3.4.23.43</ecNumber>
    </recommendedName>
</protein>
<proteinExistence type="inferred from homology"/>
<dbReference type="Pfam" id="PF06750">
    <property type="entry name" value="A24_N_bact"/>
    <property type="match status" value="1"/>
</dbReference>
<keyword evidence="23" id="KW-1185">Reference proteome</keyword>
<evidence type="ECO:0000256" key="14">
    <source>
        <dbReference type="ARBA" id="ARBA00050401"/>
    </source>
</evidence>
<feature type="domain" description="Prepilin type IV endopeptidase peptidase" evidence="20">
    <location>
        <begin position="136"/>
        <end position="245"/>
    </location>
</feature>
<evidence type="ECO:0000256" key="13">
    <source>
        <dbReference type="ARBA" id="ARBA00023268"/>
    </source>
</evidence>
<dbReference type="Gene3D" id="1.20.120.1220">
    <property type="match status" value="1"/>
</dbReference>
<reference evidence="22 23" key="1">
    <citation type="submission" date="2019-11" db="EMBL/GenBank/DDBJ databases">
        <title>Draft genome sequence of Paludibacterium sp. dN18-1.</title>
        <authorList>
            <person name="Im W.-T."/>
        </authorList>
    </citation>
    <scope>NUCLEOTIDE SEQUENCE [LARGE SCALE GENOMIC DNA]</scope>
    <source>
        <strain evidence="23">dN 18-1</strain>
    </source>
</reference>
<accession>A0A844GFA9</accession>
<keyword evidence="8" id="KW-0949">S-adenosyl-L-methionine</keyword>
<dbReference type="PANTHER" id="PTHR30487:SF0">
    <property type="entry name" value="PREPILIN LEADER PEPTIDASE_N-METHYLTRANSFERASE-RELATED"/>
    <property type="match status" value="1"/>
</dbReference>
<dbReference type="GO" id="GO:0005886">
    <property type="term" value="C:plasma membrane"/>
    <property type="evidence" value="ECO:0007669"/>
    <property type="project" value="UniProtKB-SubCell"/>
</dbReference>
<keyword evidence="7 18" id="KW-0808">Transferase</keyword>
<evidence type="ECO:0000256" key="4">
    <source>
        <dbReference type="ARBA" id="ARBA00022519"/>
    </source>
</evidence>
<evidence type="ECO:0000313" key="22">
    <source>
        <dbReference type="EMBL" id="MTD33384.1"/>
    </source>
</evidence>
<comment type="function">
    <text evidence="18">Plays an essential role in type IV pili and type II pseudopili formation by proteolytically removing the leader sequence from substrate proteins and subsequently monomethylating the alpha-amino group of the newly exposed N-terminal phenylalanine.</text>
</comment>
<dbReference type="PANTHER" id="PTHR30487">
    <property type="entry name" value="TYPE 4 PREPILIN-LIKE PROTEINS LEADER PEPTIDE-PROCESSING ENZYME"/>
    <property type="match status" value="1"/>
</dbReference>
<keyword evidence="13 18" id="KW-0511">Multifunctional enzyme</keyword>
<name>A0A844GFA9_9NEIS</name>
<comment type="caution">
    <text evidence="22">The sequence shown here is derived from an EMBL/GenBank/DDBJ whole genome shotgun (WGS) entry which is preliminary data.</text>
</comment>
<feature type="transmembrane region" description="Helical" evidence="19">
    <location>
        <begin position="232"/>
        <end position="251"/>
    </location>
</feature>
<keyword evidence="3" id="KW-1003">Cell membrane</keyword>
<dbReference type="AlphaFoldDB" id="A0A844GFA9"/>
<evidence type="ECO:0000256" key="11">
    <source>
        <dbReference type="ARBA" id="ARBA00022989"/>
    </source>
</evidence>
<evidence type="ECO:0000256" key="12">
    <source>
        <dbReference type="ARBA" id="ARBA00023136"/>
    </source>
</evidence>
<evidence type="ECO:0000256" key="1">
    <source>
        <dbReference type="ARBA" id="ARBA00004429"/>
    </source>
</evidence>
<organism evidence="22 23">
    <name type="scientific">Paludibacterium denitrificans</name>
    <dbReference type="NCBI Taxonomy" id="2675226"/>
    <lineage>
        <taxon>Bacteria</taxon>
        <taxon>Pseudomonadati</taxon>
        <taxon>Pseudomonadota</taxon>
        <taxon>Betaproteobacteria</taxon>
        <taxon>Neisseriales</taxon>
        <taxon>Chromobacteriaceae</taxon>
        <taxon>Paludibacterium</taxon>
    </lineage>
</organism>
<dbReference type="Pfam" id="PF01478">
    <property type="entry name" value="Peptidase_A24"/>
    <property type="match status" value="1"/>
</dbReference>
<dbReference type="Proteomes" id="UP000446658">
    <property type="component" value="Unassembled WGS sequence"/>
</dbReference>
<keyword evidence="4" id="KW-0997">Cell inner membrane</keyword>
<dbReference type="GO" id="GO:0004190">
    <property type="term" value="F:aspartic-type endopeptidase activity"/>
    <property type="evidence" value="ECO:0007669"/>
    <property type="project" value="UniProtKB-EC"/>
</dbReference>
<dbReference type="GO" id="GO:0006465">
    <property type="term" value="P:signal peptide processing"/>
    <property type="evidence" value="ECO:0007669"/>
    <property type="project" value="TreeGrafter"/>
</dbReference>
<evidence type="ECO:0000256" key="6">
    <source>
        <dbReference type="ARBA" id="ARBA00022670"/>
    </source>
</evidence>
<keyword evidence="10 18" id="KW-0378">Hydrolase</keyword>
<evidence type="ECO:0000256" key="9">
    <source>
        <dbReference type="ARBA" id="ARBA00022692"/>
    </source>
</evidence>
<comment type="similarity">
    <text evidence="2 17">Belongs to the peptidase A24 family.</text>
</comment>
<keyword evidence="9 18" id="KW-0812">Transmembrane</keyword>
<keyword evidence="6 18" id="KW-0645">Protease</keyword>
<dbReference type="EMBL" id="WLYX01000001">
    <property type="protein sequence ID" value="MTD33384.1"/>
    <property type="molecule type" value="Genomic_DNA"/>
</dbReference>
<dbReference type="EC" id="2.1.1.-" evidence="18"/>
<sequence>MADLGMFFSANPALLVVMVFVSGLLLGSFLNVVIHRLPKMMERAWQQECADYLGQAHAELPDYNLLTPPSHCPMCNAPVRPWQNVPVLSYLLLKGRCASCQSAISPRYPLVELATGLLFAVLAWHFGWTIQLPGYLLLTAVLVALTCIDADTQLLPDSLTLPLLWAGLLFNLWSGTVPLSDAVLGAAAGYLSLWLVYWGFRLATGKEGMGFGDFKLLAALGAWLGWQMLPLVILLSSLVGAIIGVALILLARLGRGQPLPFGPYLAVAGWIALLWGHDIVAWYLHAY</sequence>
<comment type="catalytic activity">
    <reaction evidence="14 18">
        <text>Typically cleaves a -Gly-|-Phe- bond to release an N-terminal, basic peptide of 5-8 residues from type IV prepilin, and then N-methylates the new N-terminal amino group, the methyl donor being S-adenosyl-L-methionine.</text>
        <dbReference type="EC" id="3.4.23.43"/>
    </reaction>
</comment>
<evidence type="ECO:0000256" key="8">
    <source>
        <dbReference type="ARBA" id="ARBA00022691"/>
    </source>
</evidence>
<evidence type="ECO:0000313" key="23">
    <source>
        <dbReference type="Proteomes" id="UP000446658"/>
    </source>
</evidence>
<evidence type="ECO:0000259" key="20">
    <source>
        <dbReference type="Pfam" id="PF01478"/>
    </source>
</evidence>
<evidence type="ECO:0000259" key="21">
    <source>
        <dbReference type="Pfam" id="PF06750"/>
    </source>
</evidence>
<dbReference type="InterPro" id="IPR050882">
    <property type="entry name" value="Prepilin_peptidase/N-MTase"/>
</dbReference>
<keyword evidence="5 18" id="KW-0489">Methyltransferase</keyword>
<feature type="transmembrane region" description="Helical" evidence="19">
    <location>
        <begin position="182"/>
        <end position="200"/>
    </location>
</feature>
<feature type="transmembrane region" description="Helical" evidence="19">
    <location>
        <begin position="263"/>
        <end position="284"/>
    </location>
</feature>
<dbReference type="InterPro" id="IPR010627">
    <property type="entry name" value="Prepilin_pept_A24_N"/>
</dbReference>
<keyword evidence="11 19" id="KW-1133">Transmembrane helix</keyword>
<dbReference type="GO" id="GO:0032259">
    <property type="term" value="P:methylation"/>
    <property type="evidence" value="ECO:0007669"/>
    <property type="project" value="UniProtKB-KW"/>
</dbReference>
<evidence type="ECO:0000256" key="16">
    <source>
        <dbReference type="ARBA" id="ARBA00071870"/>
    </source>
</evidence>
<dbReference type="InterPro" id="IPR014032">
    <property type="entry name" value="Peptidase_A24A_bac"/>
</dbReference>
<comment type="subcellular location">
    <subcellularLocation>
        <location evidence="1">Cell inner membrane</location>
        <topology evidence="1">Multi-pass membrane protein</topology>
    </subcellularLocation>
    <subcellularLocation>
        <location evidence="18">Cell membrane</location>
        <topology evidence="18">Multi-pass membrane protein</topology>
    </subcellularLocation>
</comment>
<evidence type="ECO:0000256" key="5">
    <source>
        <dbReference type="ARBA" id="ARBA00022603"/>
    </source>
</evidence>
<evidence type="ECO:0000256" key="17">
    <source>
        <dbReference type="RuleBase" id="RU003793"/>
    </source>
</evidence>
<evidence type="ECO:0000256" key="19">
    <source>
        <dbReference type="SAM" id="Phobius"/>
    </source>
</evidence>
<evidence type="ECO:0000256" key="18">
    <source>
        <dbReference type="RuleBase" id="RU003794"/>
    </source>
</evidence>
<evidence type="ECO:0000256" key="3">
    <source>
        <dbReference type="ARBA" id="ARBA00022475"/>
    </source>
</evidence>
<feature type="domain" description="Prepilin peptidase A24 N-terminal" evidence="21">
    <location>
        <begin position="22"/>
        <end position="126"/>
    </location>
</feature>
<gene>
    <name evidence="22" type="ORF">GKE73_10540</name>
</gene>
<dbReference type="FunFam" id="1.20.120.1220:FF:000001">
    <property type="entry name" value="Type 4 prepilin-like proteins leader peptide-processing enzyme"/>
    <property type="match status" value="1"/>
</dbReference>
<evidence type="ECO:0000256" key="7">
    <source>
        <dbReference type="ARBA" id="ARBA00022679"/>
    </source>
</evidence>
<evidence type="ECO:0000256" key="2">
    <source>
        <dbReference type="ARBA" id="ARBA00005801"/>
    </source>
</evidence>
<evidence type="ECO:0000256" key="10">
    <source>
        <dbReference type="ARBA" id="ARBA00022801"/>
    </source>
</evidence>
<dbReference type="GO" id="GO:0008168">
    <property type="term" value="F:methyltransferase activity"/>
    <property type="evidence" value="ECO:0007669"/>
    <property type="project" value="UniProtKB-KW"/>
</dbReference>